<proteinExistence type="predicted"/>
<accession>A0ABN9A3N0</accession>
<feature type="region of interest" description="Disordered" evidence="1">
    <location>
        <begin position="68"/>
        <end position="115"/>
    </location>
</feature>
<evidence type="ECO:0000313" key="2">
    <source>
        <dbReference type="EMBL" id="CAI9178996.1"/>
    </source>
</evidence>
<feature type="compositionally biased region" description="Basic residues" evidence="1">
    <location>
        <begin position="1"/>
        <end position="14"/>
    </location>
</feature>
<organism evidence="2 3">
    <name type="scientific">Rangifer tarandus platyrhynchus</name>
    <name type="common">Svalbard reindeer</name>
    <dbReference type="NCBI Taxonomy" id="3082113"/>
    <lineage>
        <taxon>Eukaryota</taxon>
        <taxon>Metazoa</taxon>
        <taxon>Chordata</taxon>
        <taxon>Craniata</taxon>
        <taxon>Vertebrata</taxon>
        <taxon>Euteleostomi</taxon>
        <taxon>Mammalia</taxon>
        <taxon>Eutheria</taxon>
        <taxon>Laurasiatheria</taxon>
        <taxon>Artiodactyla</taxon>
        <taxon>Ruminantia</taxon>
        <taxon>Pecora</taxon>
        <taxon>Cervidae</taxon>
        <taxon>Odocoileinae</taxon>
        <taxon>Rangifer</taxon>
    </lineage>
</organism>
<dbReference type="Proteomes" id="UP001176941">
    <property type="component" value="Chromosome 8"/>
</dbReference>
<feature type="compositionally biased region" description="Gly residues" evidence="1">
    <location>
        <begin position="73"/>
        <end position="87"/>
    </location>
</feature>
<reference evidence="2" key="1">
    <citation type="submission" date="2023-04" db="EMBL/GenBank/DDBJ databases">
        <authorList>
            <consortium name="ELIXIR-Norway"/>
        </authorList>
    </citation>
    <scope>NUCLEOTIDE SEQUENCE [LARGE SCALE GENOMIC DNA]</scope>
</reference>
<protein>
    <submittedName>
        <fullName evidence="2">Uncharacterized protein</fullName>
    </submittedName>
</protein>
<feature type="compositionally biased region" description="Basic and acidic residues" evidence="1">
    <location>
        <begin position="105"/>
        <end position="115"/>
    </location>
</feature>
<name>A0ABN9A3N0_RANTA</name>
<sequence length="115" mass="11905">MDAARSRRGPRSLGRRPAPGVTEGRAGALALRPSQRSESRRRAPRARLGGHALQFTRLQAAAPAPGLEAEAAGWGGDGPGRAVFGGGRRPRGRVVGPCQAAVSAPRDRLPRGALS</sequence>
<gene>
    <name evidence="2" type="ORF">MRATA1EN1_LOCUS27958</name>
</gene>
<dbReference type="EMBL" id="OX459944">
    <property type="protein sequence ID" value="CAI9178996.1"/>
    <property type="molecule type" value="Genomic_DNA"/>
</dbReference>
<evidence type="ECO:0000256" key="1">
    <source>
        <dbReference type="SAM" id="MobiDB-lite"/>
    </source>
</evidence>
<feature type="region of interest" description="Disordered" evidence="1">
    <location>
        <begin position="1"/>
        <end position="54"/>
    </location>
</feature>
<keyword evidence="3" id="KW-1185">Reference proteome</keyword>
<evidence type="ECO:0000313" key="3">
    <source>
        <dbReference type="Proteomes" id="UP001176941"/>
    </source>
</evidence>